<dbReference type="AlphaFoldDB" id="A0A409Y5L9"/>
<comment type="caution">
    <text evidence="1">The sequence shown here is derived from an EMBL/GenBank/DDBJ whole genome shotgun (WGS) entry which is preliminary data.</text>
</comment>
<gene>
    <name evidence="1" type="ORF">CVT26_013576</name>
</gene>
<evidence type="ECO:0000313" key="1">
    <source>
        <dbReference type="EMBL" id="PPQ98326.1"/>
    </source>
</evidence>
<keyword evidence="2" id="KW-1185">Reference proteome</keyword>
<organism evidence="1 2">
    <name type="scientific">Gymnopilus dilepis</name>
    <dbReference type="NCBI Taxonomy" id="231916"/>
    <lineage>
        <taxon>Eukaryota</taxon>
        <taxon>Fungi</taxon>
        <taxon>Dikarya</taxon>
        <taxon>Basidiomycota</taxon>
        <taxon>Agaricomycotina</taxon>
        <taxon>Agaricomycetes</taxon>
        <taxon>Agaricomycetidae</taxon>
        <taxon>Agaricales</taxon>
        <taxon>Agaricineae</taxon>
        <taxon>Hymenogastraceae</taxon>
        <taxon>Gymnopilus</taxon>
    </lineage>
</organism>
<sequence>MSDSPVDPKTLQIAPTPLGLGGFVNEASRYYQQAEQEGQLAEYHTLVYQLYEARWPGTLGDSAFEKLRTMVKAASVGIDFSNGDALEWKKSMSDSLANPSPEQVATDDWNAHDVATTASSQETPSVSSSDVDSADAETNKLDFFAPLPKGWGFTLNKDTGRMVMTEPWFYEEPEIDVIPLQSYLRGYQATNGTGDARTRIRRRT</sequence>
<reference evidence="1 2" key="1">
    <citation type="journal article" date="2018" name="Evol. Lett.">
        <title>Horizontal gene cluster transfer increased hallucinogenic mushroom diversity.</title>
        <authorList>
            <person name="Reynolds H.T."/>
            <person name="Vijayakumar V."/>
            <person name="Gluck-Thaler E."/>
            <person name="Korotkin H.B."/>
            <person name="Matheny P.B."/>
            <person name="Slot J.C."/>
        </authorList>
    </citation>
    <scope>NUCLEOTIDE SEQUENCE [LARGE SCALE GENOMIC DNA]</scope>
    <source>
        <strain evidence="1 2">SRW20</strain>
    </source>
</reference>
<evidence type="ECO:0000313" key="2">
    <source>
        <dbReference type="Proteomes" id="UP000284706"/>
    </source>
</evidence>
<dbReference type="InParanoid" id="A0A409Y5L9"/>
<name>A0A409Y5L9_9AGAR</name>
<proteinExistence type="predicted"/>
<accession>A0A409Y5L9</accession>
<dbReference type="Proteomes" id="UP000284706">
    <property type="component" value="Unassembled WGS sequence"/>
</dbReference>
<protein>
    <submittedName>
        <fullName evidence="1">Uncharacterized protein</fullName>
    </submittedName>
</protein>
<dbReference type="EMBL" id="NHYE01001115">
    <property type="protein sequence ID" value="PPQ98326.1"/>
    <property type="molecule type" value="Genomic_DNA"/>
</dbReference>